<keyword evidence="1" id="KW-0732">Signal</keyword>
<gene>
    <name evidence="2" type="ORF">F9K24_16950</name>
</gene>
<evidence type="ECO:0000313" key="2">
    <source>
        <dbReference type="EMBL" id="KAB2930352.1"/>
    </source>
</evidence>
<evidence type="ECO:0008006" key="4">
    <source>
        <dbReference type="Google" id="ProtNLM"/>
    </source>
</evidence>
<dbReference type="RefSeq" id="WP_002771332.1">
    <property type="nucleotide sequence ID" value="NZ_JQDG01000082.1"/>
</dbReference>
<organism evidence="2 3">
    <name type="scientific">Leptonema illini</name>
    <dbReference type="NCBI Taxonomy" id="183"/>
    <lineage>
        <taxon>Bacteria</taxon>
        <taxon>Pseudomonadati</taxon>
        <taxon>Spirochaetota</taxon>
        <taxon>Spirochaetia</taxon>
        <taxon>Leptospirales</taxon>
        <taxon>Leptospiraceae</taxon>
        <taxon>Leptonema</taxon>
    </lineage>
</organism>
<dbReference type="EMBL" id="WBUI01000021">
    <property type="protein sequence ID" value="KAB2930352.1"/>
    <property type="molecule type" value="Genomic_DNA"/>
</dbReference>
<feature type="chain" id="PRO_5032364197" description="TonB C-terminal domain-containing protein" evidence="1">
    <location>
        <begin position="23"/>
        <end position="209"/>
    </location>
</feature>
<proteinExistence type="predicted"/>
<dbReference type="Proteomes" id="UP000460298">
    <property type="component" value="Unassembled WGS sequence"/>
</dbReference>
<evidence type="ECO:0000256" key="1">
    <source>
        <dbReference type="SAM" id="SignalP"/>
    </source>
</evidence>
<accession>A0A833GYT7</accession>
<dbReference type="AlphaFoldDB" id="A0A833GYT7"/>
<comment type="caution">
    <text evidence="2">The sequence shown here is derived from an EMBL/GenBank/DDBJ whole genome shotgun (WGS) entry which is preliminary data.</text>
</comment>
<dbReference type="PROSITE" id="PS51257">
    <property type="entry name" value="PROKAR_LIPOPROTEIN"/>
    <property type="match status" value="1"/>
</dbReference>
<evidence type="ECO:0000313" key="3">
    <source>
        <dbReference type="Proteomes" id="UP000460298"/>
    </source>
</evidence>
<feature type="signal peptide" evidence="1">
    <location>
        <begin position="1"/>
        <end position="22"/>
    </location>
</feature>
<name>A0A833GYT7_9LEPT</name>
<protein>
    <recommendedName>
        <fullName evidence="4">TonB C-terminal domain-containing protein</fullName>
    </recommendedName>
</protein>
<sequence length="209" mass="24246">MSSLSRLFKYTIVLFLFQSLFACVSGTKTEETTGDDKAKPEVQGFVEDQPAEPASDDDLFFQKPAVSGELYRVLITGTNYSVRQYGQTSSIQRPSDSRGDKEQLKSYQEIHDEIDFRDWEIEGVLDVRLNPHTGQIEQLQYVPGHNPRTYQAAKLFQEDLTRFRFKFPQGVIQPIRFNVRFRWVIKRRPGLSDEEAKLKAIQYLKSQKQ</sequence>
<reference evidence="2 3" key="1">
    <citation type="submission" date="2019-10" db="EMBL/GenBank/DDBJ databases">
        <title>Extracellular Electron Transfer in a Candidatus Methanoperedens spp. Enrichment Culture.</title>
        <authorList>
            <person name="Berger S."/>
            <person name="Rangel Shaw D."/>
            <person name="Berben T."/>
            <person name="In 'T Zandt M."/>
            <person name="Frank J."/>
            <person name="Reimann J."/>
            <person name="Jetten M.S.M."/>
            <person name="Welte C.U."/>
        </authorList>
    </citation>
    <scope>NUCLEOTIDE SEQUENCE [LARGE SCALE GENOMIC DNA]</scope>
    <source>
        <strain evidence="2">SB12</strain>
    </source>
</reference>